<dbReference type="EMBL" id="QUSW01000002">
    <property type="protein sequence ID" value="RQP25119.1"/>
    <property type="molecule type" value="Genomic_DNA"/>
</dbReference>
<reference evidence="8 9" key="2">
    <citation type="submission" date="2018-12" db="EMBL/GenBank/DDBJ databases">
        <title>Rhizobacter gummiphilus sp. nov., a rubber-degrading bacterium isolated from the soil of a botanical garden in Japan.</title>
        <authorList>
            <person name="Shunsuke S.S."/>
        </authorList>
    </citation>
    <scope>NUCLEOTIDE SEQUENCE [LARGE SCALE GENOMIC DNA]</scope>
    <source>
        <strain evidence="8 9">S-16</strain>
    </source>
</reference>
<dbReference type="PANTHER" id="PTHR33938">
    <property type="entry name" value="FERULOYL ESTERASE B-RELATED"/>
    <property type="match status" value="1"/>
</dbReference>
<evidence type="ECO:0000256" key="3">
    <source>
        <dbReference type="ARBA" id="ARBA00022723"/>
    </source>
</evidence>
<gene>
    <name evidence="8" type="ORF">DZC73_09720</name>
</gene>
<dbReference type="GO" id="GO:0052689">
    <property type="term" value="F:carboxylic ester hydrolase activity"/>
    <property type="evidence" value="ECO:0007669"/>
    <property type="project" value="UniProtKB-KW"/>
</dbReference>
<keyword evidence="6" id="KW-0106">Calcium</keyword>
<evidence type="ECO:0000313" key="9">
    <source>
        <dbReference type="Proteomes" id="UP000267464"/>
    </source>
</evidence>
<name>A0A3N7JW97_9BURK</name>
<organism evidence="8 9">
    <name type="scientific">Piscinibacter terrae</name>
    <dbReference type="NCBI Taxonomy" id="2496871"/>
    <lineage>
        <taxon>Bacteria</taxon>
        <taxon>Pseudomonadati</taxon>
        <taxon>Pseudomonadota</taxon>
        <taxon>Betaproteobacteria</taxon>
        <taxon>Burkholderiales</taxon>
        <taxon>Sphaerotilaceae</taxon>
        <taxon>Piscinibacter</taxon>
    </lineage>
</organism>
<keyword evidence="2" id="KW-0719">Serine esterase</keyword>
<evidence type="ECO:0000256" key="7">
    <source>
        <dbReference type="ARBA" id="ARBA00023157"/>
    </source>
</evidence>
<keyword evidence="3" id="KW-0479">Metal-binding</keyword>
<dbReference type="InterPro" id="IPR029058">
    <property type="entry name" value="AB_hydrolase_fold"/>
</dbReference>
<evidence type="ECO:0000256" key="2">
    <source>
        <dbReference type="ARBA" id="ARBA00022487"/>
    </source>
</evidence>
<keyword evidence="7" id="KW-1015">Disulfide bond</keyword>
<evidence type="ECO:0000256" key="4">
    <source>
        <dbReference type="ARBA" id="ARBA00022729"/>
    </source>
</evidence>
<proteinExistence type="inferred from homology"/>
<comment type="similarity">
    <text evidence="1">Belongs to the tannase family.</text>
</comment>
<evidence type="ECO:0000256" key="1">
    <source>
        <dbReference type="ARBA" id="ARBA00006249"/>
    </source>
</evidence>
<sequence length="581" mass="61245">MELILRPLSLLLVPGLALCVLVLPACVSLRSAGPARPGIAQASCADLVQSFSHPGLHLLSAQRIDAGTLKVPGIAQSMPEHCVVTGRLNERKSPVDGKDYAIGFEMRLPTQWNGRFFYQANGGLDGFLSPAYGNILGGGPLSNGLLKGFAVLSSDAGHAFERTNPQIGAAVFGLDPQARLDYGYNAVAQLTPMAHALITHYFGRPADKAYLVGTSNGGRHGMVAAARDTGRYDGILVTTPGYNLPLAAVAQVWGAQQFATVARSRKADGVPDLGSSFTAAELGLVSSAILERCDALDGLKDGIVQDFAGCQRAFDPMRDVPQCADDQDASAACLSIERKRVIAKVFAGPGVYTGMPWDPGIRGGNWREWKFANSVGPRDAIALAFVFTTPPSSPQVVSGAGTTVADYALHFSLDKDAPKVHARDGIYTQSAMEFMTPPDPAGMRGFVDRGGKLLVAHGAADPVFSALDTVRWMESFSGRHGAKSRDSARLFIVPGMNHSSGGPATDQFDMVDALVAWVEQGAAPESIVASARGPGANVPNPEVPADWSPTRTRLLCAWPAVARYRGAGDTERASSFACSAP</sequence>
<protein>
    <submittedName>
        <fullName evidence="8">Tannase/feruloyl esterase family alpha/beta hydrolase</fullName>
    </submittedName>
</protein>
<dbReference type="PANTHER" id="PTHR33938:SF15">
    <property type="entry name" value="FERULOYL ESTERASE B-RELATED"/>
    <property type="match status" value="1"/>
</dbReference>
<keyword evidence="4" id="KW-0732">Signal</keyword>
<dbReference type="SUPFAM" id="SSF53474">
    <property type="entry name" value="alpha/beta-Hydrolases"/>
    <property type="match status" value="1"/>
</dbReference>
<dbReference type="GO" id="GO:0046872">
    <property type="term" value="F:metal ion binding"/>
    <property type="evidence" value="ECO:0007669"/>
    <property type="project" value="UniProtKB-KW"/>
</dbReference>
<dbReference type="OrthoDB" id="7062032at2"/>
<dbReference type="Gene3D" id="3.40.50.1820">
    <property type="entry name" value="alpha/beta hydrolase"/>
    <property type="match status" value="1"/>
</dbReference>
<dbReference type="Pfam" id="PF07519">
    <property type="entry name" value="Tannase"/>
    <property type="match status" value="1"/>
</dbReference>
<reference evidence="8 9" key="1">
    <citation type="submission" date="2018-08" db="EMBL/GenBank/DDBJ databases">
        <authorList>
            <person name="Khan S.A."/>
            <person name="Jeon C.O."/>
            <person name="Chun B.H."/>
            <person name="Jeong S.E."/>
        </authorList>
    </citation>
    <scope>NUCLEOTIDE SEQUENCE [LARGE SCALE GENOMIC DNA]</scope>
    <source>
        <strain evidence="8 9">S-16</strain>
    </source>
</reference>
<dbReference type="InterPro" id="IPR011118">
    <property type="entry name" value="Tannase/feruloyl_esterase"/>
</dbReference>
<comment type="caution">
    <text evidence="8">The sequence shown here is derived from an EMBL/GenBank/DDBJ whole genome shotgun (WGS) entry which is preliminary data.</text>
</comment>
<dbReference type="Proteomes" id="UP000267464">
    <property type="component" value="Unassembled WGS sequence"/>
</dbReference>
<evidence type="ECO:0000313" key="8">
    <source>
        <dbReference type="EMBL" id="RQP25119.1"/>
    </source>
</evidence>
<dbReference type="AlphaFoldDB" id="A0A3N7JW97"/>
<evidence type="ECO:0000256" key="6">
    <source>
        <dbReference type="ARBA" id="ARBA00022837"/>
    </source>
</evidence>
<accession>A0A3N7JW97</accession>
<keyword evidence="9" id="KW-1185">Reference proteome</keyword>
<evidence type="ECO:0000256" key="5">
    <source>
        <dbReference type="ARBA" id="ARBA00022801"/>
    </source>
</evidence>
<keyword evidence="5 8" id="KW-0378">Hydrolase</keyword>